<sequence>MERRVTVYLHDFLTFPSAGDGISVKLDGLFRSNVRSFLSKHARMPSMFVPALFPHTWQIAFRIGESNGVTIEPVVVLDVVEEDVITSRFVYCDYCRVVGESSRLFLFL</sequence>
<dbReference type="EMBL" id="CM056809">
    <property type="protein sequence ID" value="KAJ8648113.1"/>
    <property type="molecule type" value="Genomic_DNA"/>
</dbReference>
<organism evidence="1 2">
    <name type="scientific">Persea americana</name>
    <name type="common">Avocado</name>
    <dbReference type="NCBI Taxonomy" id="3435"/>
    <lineage>
        <taxon>Eukaryota</taxon>
        <taxon>Viridiplantae</taxon>
        <taxon>Streptophyta</taxon>
        <taxon>Embryophyta</taxon>
        <taxon>Tracheophyta</taxon>
        <taxon>Spermatophyta</taxon>
        <taxon>Magnoliopsida</taxon>
        <taxon>Magnoliidae</taxon>
        <taxon>Laurales</taxon>
        <taxon>Lauraceae</taxon>
        <taxon>Persea</taxon>
    </lineage>
</organism>
<proteinExistence type="predicted"/>
<protein>
    <submittedName>
        <fullName evidence="1">Uncharacterized protein</fullName>
    </submittedName>
</protein>
<dbReference type="Proteomes" id="UP001234297">
    <property type="component" value="Chromosome 1"/>
</dbReference>
<accession>A0ACC2MR59</accession>
<comment type="caution">
    <text evidence="1">The sequence shown here is derived from an EMBL/GenBank/DDBJ whole genome shotgun (WGS) entry which is preliminary data.</text>
</comment>
<reference evidence="1 2" key="1">
    <citation type="journal article" date="2022" name="Hortic Res">
        <title>A haplotype resolved chromosomal level avocado genome allows analysis of novel avocado genes.</title>
        <authorList>
            <person name="Nath O."/>
            <person name="Fletcher S.J."/>
            <person name="Hayward A."/>
            <person name="Shaw L.M."/>
            <person name="Masouleh A.K."/>
            <person name="Furtado A."/>
            <person name="Henry R.J."/>
            <person name="Mitter N."/>
        </authorList>
    </citation>
    <scope>NUCLEOTIDE SEQUENCE [LARGE SCALE GENOMIC DNA]</scope>
    <source>
        <strain evidence="2">cv. Hass</strain>
    </source>
</reference>
<gene>
    <name evidence="1" type="ORF">MRB53_001136</name>
</gene>
<evidence type="ECO:0000313" key="1">
    <source>
        <dbReference type="EMBL" id="KAJ8648113.1"/>
    </source>
</evidence>
<name>A0ACC2MR59_PERAE</name>
<evidence type="ECO:0000313" key="2">
    <source>
        <dbReference type="Proteomes" id="UP001234297"/>
    </source>
</evidence>
<keyword evidence="2" id="KW-1185">Reference proteome</keyword>